<reference evidence="1 2" key="1">
    <citation type="journal article" date="2019" name="Int. J. Syst. Evol. Microbiol.">
        <title>The Global Catalogue of Microorganisms (GCM) 10K type strain sequencing project: providing services to taxonomists for standard genome sequencing and annotation.</title>
        <authorList>
            <consortium name="The Broad Institute Genomics Platform"/>
            <consortium name="The Broad Institute Genome Sequencing Center for Infectious Disease"/>
            <person name="Wu L."/>
            <person name="Ma J."/>
        </authorList>
    </citation>
    <scope>NUCLEOTIDE SEQUENCE [LARGE SCALE GENOMIC DNA]</scope>
    <source>
        <strain evidence="1 2">JCM 3367</strain>
    </source>
</reference>
<protein>
    <recommendedName>
        <fullName evidence="3">WXG100 family type VII secretion target</fullName>
    </recommendedName>
</protein>
<name>A0ABN3MZ22_9ACTN</name>
<sequence length="112" mass="12366">MALYGDPDRLDQLADHLLTKADAIRRHADDHLRRGQTAHWVSAAGSAYREQLAADRQLIERSAVHLEQAAAALRGHADEVRERVAFLVRLARHSVAELPLPSPGLLPRGVGR</sequence>
<accession>A0ABN3MZ22</accession>
<gene>
    <name evidence="1" type="ORF">GCM10010201_02040</name>
</gene>
<dbReference type="RefSeq" id="WP_344166813.1">
    <property type="nucleotide sequence ID" value="NZ_BAAARY010000001.1"/>
</dbReference>
<evidence type="ECO:0008006" key="3">
    <source>
        <dbReference type="Google" id="ProtNLM"/>
    </source>
</evidence>
<dbReference type="Proteomes" id="UP001499978">
    <property type="component" value="Unassembled WGS sequence"/>
</dbReference>
<keyword evidence="2" id="KW-1185">Reference proteome</keyword>
<comment type="caution">
    <text evidence="1">The sequence shown here is derived from an EMBL/GenBank/DDBJ whole genome shotgun (WGS) entry which is preliminary data.</text>
</comment>
<evidence type="ECO:0000313" key="2">
    <source>
        <dbReference type="Proteomes" id="UP001499978"/>
    </source>
</evidence>
<proteinExistence type="predicted"/>
<organism evidence="1 2">
    <name type="scientific">Pilimelia columellifera subsp. columellifera</name>
    <dbReference type="NCBI Taxonomy" id="706583"/>
    <lineage>
        <taxon>Bacteria</taxon>
        <taxon>Bacillati</taxon>
        <taxon>Actinomycetota</taxon>
        <taxon>Actinomycetes</taxon>
        <taxon>Micromonosporales</taxon>
        <taxon>Micromonosporaceae</taxon>
        <taxon>Pilimelia</taxon>
    </lineage>
</organism>
<evidence type="ECO:0000313" key="1">
    <source>
        <dbReference type="EMBL" id="GAA2510835.1"/>
    </source>
</evidence>
<dbReference type="EMBL" id="BAAARY010000001">
    <property type="protein sequence ID" value="GAA2510835.1"/>
    <property type="molecule type" value="Genomic_DNA"/>
</dbReference>